<gene>
    <name evidence="1" type="ORF">MNOR_LOCUS20192</name>
</gene>
<dbReference type="GO" id="GO:0031012">
    <property type="term" value="C:extracellular matrix"/>
    <property type="evidence" value="ECO:0007669"/>
    <property type="project" value="TreeGrafter"/>
</dbReference>
<comment type="caution">
    <text evidence="1">The sequence shown here is derived from an EMBL/GenBank/DDBJ whole genome shotgun (WGS) entry which is preliminary data.</text>
</comment>
<sequence>ETSSAYGGGAPKLSNRYVAGFLWMDKLGLSARMGVDVVARQTLYHGSYALLDEYLNPLPDYWLSVIYKRQVGGKVLDIQLSTSTPTVRLYAHCLNPTSQHYKQG</sequence>
<organism evidence="1 2">
    <name type="scientific">Meganyctiphanes norvegica</name>
    <name type="common">Northern krill</name>
    <name type="synonym">Thysanopoda norvegica</name>
    <dbReference type="NCBI Taxonomy" id="48144"/>
    <lineage>
        <taxon>Eukaryota</taxon>
        <taxon>Metazoa</taxon>
        <taxon>Ecdysozoa</taxon>
        <taxon>Arthropoda</taxon>
        <taxon>Crustacea</taxon>
        <taxon>Multicrustacea</taxon>
        <taxon>Malacostraca</taxon>
        <taxon>Eumalacostraca</taxon>
        <taxon>Eucarida</taxon>
        <taxon>Euphausiacea</taxon>
        <taxon>Euphausiidae</taxon>
        <taxon>Meganyctiphanes</taxon>
    </lineage>
</organism>
<dbReference type="EMBL" id="CAXKWB010015425">
    <property type="protein sequence ID" value="CAL4113774.1"/>
    <property type="molecule type" value="Genomic_DNA"/>
</dbReference>
<keyword evidence="2" id="KW-1185">Reference proteome</keyword>
<dbReference type="AlphaFoldDB" id="A0AAV2R3A0"/>
<evidence type="ECO:0000313" key="2">
    <source>
        <dbReference type="Proteomes" id="UP001497623"/>
    </source>
</evidence>
<dbReference type="Gene3D" id="3.20.20.80">
    <property type="entry name" value="Glycosidases"/>
    <property type="match status" value="1"/>
</dbReference>
<accession>A0AAV2R3A0</accession>
<dbReference type="Proteomes" id="UP001497623">
    <property type="component" value="Unassembled WGS sequence"/>
</dbReference>
<name>A0AAV2R3A0_MEGNR</name>
<dbReference type="PANTHER" id="PTHR46145:SF4">
    <property type="entry name" value="HEPARANASE"/>
    <property type="match status" value="1"/>
</dbReference>
<feature type="non-terminal residue" evidence="1">
    <location>
        <position position="104"/>
    </location>
</feature>
<protein>
    <submittedName>
        <fullName evidence="1">Uncharacterized protein</fullName>
    </submittedName>
</protein>
<dbReference type="PANTHER" id="PTHR46145">
    <property type="entry name" value="HEPARANASE"/>
    <property type="match status" value="1"/>
</dbReference>
<feature type="non-terminal residue" evidence="1">
    <location>
        <position position="1"/>
    </location>
</feature>
<dbReference type="InterPro" id="IPR017853">
    <property type="entry name" value="GH"/>
</dbReference>
<dbReference type="SUPFAM" id="SSF51445">
    <property type="entry name" value="(Trans)glycosidases"/>
    <property type="match status" value="1"/>
</dbReference>
<proteinExistence type="predicted"/>
<dbReference type="GO" id="GO:0005615">
    <property type="term" value="C:extracellular space"/>
    <property type="evidence" value="ECO:0007669"/>
    <property type="project" value="TreeGrafter"/>
</dbReference>
<evidence type="ECO:0000313" key="1">
    <source>
        <dbReference type="EMBL" id="CAL4113774.1"/>
    </source>
</evidence>
<reference evidence="1 2" key="1">
    <citation type="submission" date="2024-05" db="EMBL/GenBank/DDBJ databases">
        <authorList>
            <person name="Wallberg A."/>
        </authorList>
    </citation>
    <scope>NUCLEOTIDE SEQUENCE [LARGE SCALE GENOMIC DNA]</scope>
</reference>